<dbReference type="InterPro" id="IPR002735">
    <property type="entry name" value="Transl_init_fac_IF2/IF5_dom"/>
</dbReference>
<sequence>MPLKIFSKAYIKRVNRKLGRSNMGNTPVFQGTIPIKNFEKILESFIRKHILCKVCHLPELDYSTKTCRSCGLIAETKIEIIPVFDQIKYQEQKQGVTACLRKLYVLRKNKINLEKIDKLLDYGWRCKRDDDTQFQHLKELDSEISKLSSFTTP</sequence>
<dbReference type="Gene3D" id="3.30.30.170">
    <property type="match status" value="1"/>
</dbReference>
<reference evidence="2" key="1">
    <citation type="journal article" date="2019" name="MBio">
        <title>Virus Genomes from Deep Sea Sediments Expand the Ocean Megavirome and Support Independent Origins of Viral Gigantism.</title>
        <authorList>
            <person name="Backstrom D."/>
            <person name="Yutin N."/>
            <person name="Jorgensen S.L."/>
            <person name="Dharamshi J."/>
            <person name="Homa F."/>
            <person name="Zaremba-Niedwiedzka K."/>
            <person name="Spang A."/>
            <person name="Wolf Y.I."/>
            <person name="Koonin E.V."/>
            <person name="Ettema T.J."/>
        </authorList>
    </citation>
    <scope>NUCLEOTIDE SEQUENCE</scope>
</reference>
<protein>
    <submittedName>
        <fullName evidence="2">IF2B/IF5 domain protein</fullName>
    </submittedName>
</protein>
<evidence type="ECO:0000313" key="2">
    <source>
        <dbReference type="EMBL" id="QBK84545.1"/>
    </source>
</evidence>
<organism evidence="2">
    <name type="scientific">Pithovirus LCDPAC01</name>
    <dbReference type="NCBI Taxonomy" id="2506600"/>
    <lineage>
        <taxon>Viruses</taxon>
        <taxon>Pithoviruses</taxon>
    </lineage>
</organism>
<name>A0A481YMC3_9VIRU</name>
<gene>
    <name evidence="2" type="ORF">LCDPAC01_00260</name>
</gene>
<accession>A0A481YMC3</accession>
<dbReference type="EMBL" id="MK500278">
    <property type="protein sequence ID" value="QBK84545.1"/>
    <property type="molecule type" value="Genomic_DNA"/>
</dbReference>
<evidence type="ECO:0000259" key="1">
    <source>
        <dbReference type="Pfam" id="PF01873"/>
    </source>
</evidence>
<dbReference type="Pfam" id="PF01873">
    <property type="entry name" value="eIF-5_eIF-2B"/>
    <property type="match status" value="1"/>
</dbReference>
<proteinExistence type="predicted"/>
<feature type="domain" description="Translation initiation factor IF2/IF5" evidence="1">
    <location>
        <begin position="21"/>
        <end position="71"/>
    </location>
</feature>